<feature type="domain" description="Thyroglobulin type-1" evidence="3">
    <location>
        <begin position="78"/>
        <end position="153"/>
    </location>
</feature>
<dbReference type="InterPro" id="IPR022321">
    <property type="entry name" value="IGFBP_1-6_chordata"/>
</dbReference>
<dbReference type="PRINTS" id="PR01976">
    <property type="entry name" value="IGFBPFAMILY"/>
</dbReference>
<evidence type="ECO:0000259" key="3">
    <source>
        <dbReference type="PROSITE" id="PS51162"/>
    </source>
</evidence>
<dbReference type="Pfam" id="PF00086">
    <property type="entry name" value="Thyroglobulin_1"/>
    <property type="match status" value="1"/>
</dbReference>
<organism evidence="4 5">
    <name type="scientific">Neomonachus schauinslandi</name>
    <name type="common">Hawaiian monk seal</name>
    <name type="synonym">Monachus schauinslandi</name>
    <dbReference type="NCBI Taxonomy" id="29088"/>
    <lineage>
        <taxon>Eukaryota</taxon>
        <taxon>Metazoa</taxon>
        <taxon>Chordata</taxon>
        <taxon>Craniata</taxon>
        <taxon>Vertebrata</taxon>
        <taxon>Euteleostomi</taxon>
        <taxon>Mammalia</taxon>
        <taxon>Eutheria</taxon>
        <taxon>Laurasiatheria</taxon>
        <taxon>Carnivora</taxon>
        <taxon>Caniformia</taxon>
        <taxon>Pinnipedia</taxon>
        <taxon>Phocidae</taxon>
        <taxon>Monachinae</taxon>
        <taxon>Monachini</taxon>
        <taxon>Neomonachus</taxon>
    </lineage>
</organism>
<dbReference type="PANTHER" id="PTHR11551">
    <property type="entry name" value="INSULIN-LIKE GROWTH FACTOR BINDING PROTEIN"/>
    <property type="match status" value="1"/>
</dbReference>
<dbReference type="RefSeq" id="XP_044776011.1">
    <property type="nucleotide sequence ID" value="XM_044920076.1"/>
</dbReference>
<dbReference type="CDD" id="cd00191">
    <property type="entry name" value="TY"/>
    <property type="match status" value="1"/>
</dbReference>
<dbReference type="GO" id="GO:0005615">
    <property type="term" value="C:extracellular space"/>
    <property type="evidence" value="ECO:0007669"/>
    <property type="project" value="TreeGrafter"/>
</dbReference>
<sequence>MTWVGAPQGWRCSVHLLSESPGLWPLPPPQSRASLWGLHGRGEPWLVGRGDRMAGPSTGAWGSLRLCALPSDPWLAPQGPCRREVEDTLNRLKFLDMLSPRGIHIPNCDRKGFYKKKQCRPSKGRKRGFCWCVDKYGQPLPGFDARGKGDIHCYSMDSK</sequence>
<comment type="caution">
    <text evidence="2">Lacks conserved residue(s) required for the propagation of feature annotation.</text>
</comment>
<dbReference type="CTD" id="3486"/>
<dbReference type="GO" id="GO:0031995">
    <property type="term" value="F:insulin-like growth factor II binding"/>
    <property type="evidence" value="ECO:0007669"/>
    <property type="project" value="TreeGrafter"/>
</dbReference>
<dbReference type="PROSITE" id="PS00484">
    <property type="entry name" value="THYROGLOBULIN_1_1"/>
    <property type="match status" value="1"/>
</dbReference>
<dbReference type="Proteomes" id="UP000248481">
    <property type="component" value="Chromosome 12"/>
</dbReference>
<dbReference type="GO" id="GO:0043567">
    <property type="term" value="P:regulation of insulin-like growth factor receptor signaling pathway"/>
    <property type="evidence" value="ECO:0007669"/>
    <property type="project" value="TreeGrafter"/>
</dbReference>
<evidence type="ECO:0000256" key="1">
    <source>
        <dbReference type="ARBA" id="ARBA00023157"/>
    </source>
</evidence>
<dbReference type="GO" id="GO:0001968">
    <property type="term" value="F:fibronectin binding"/>
    <property type="evidence" value="ECO:0007669"/>
    <property type="project" value="TreeGrafter"/>
</dbReference>
<dbReference type="AlphaFoldDB" id="A0A8M1MQ81"/>
<reference evidence="5 6" key="1">
    <citation type="submission" date="2025-04" db="UniProtKB">
        <authorList>
            <consortium name="RefSeq"/>
        </authorList>
    </citation>
    <scope>IDENTIFICATION</scope>
    <source>
        <tissue evidence="5 6">Blood</tissue>
    </source>
</reference>
<evidence type="ECO:0000313" key="5">
    <source>
        <dbReference type="RefSeq" id="XP_044776011.1"/>
    </source>
</evidence>
<protein>
    <submittedName>
        <fullName evidence="5 6">Insulin-like growth factor-binding protein 3 isoform X1</fullName>
    </submittedName>
</protein>
<dbReference type="GO" id="GO:0031994">
    <property type="term" value="F:insulin-like growth factor I binding"/>
    <property type="evidence" value="ECO:0007669"/>
    <property type="project" value="TreeGrafter"/>
</dbReference>
<dbReference type="InterPro" id="IPR036857">
    <property type="entry name" value="Thyroglobulin_1_sf"/>
</dbReference>
<accession>A0A8M1MQ81</accession>
<evidence type="ECO:0000313" key="6">
    <source>
        <dbReference type="RefSeq" id="XP_044776012.1"/>
    </source>
</evidence>
<gene>
    <name evidence="5 6" type="primary">IGFBP3</name>
</gene>
<keyword evidence="4" id="KW-1185">Reference proteome</keyword>
<dbReference type="InterPro" id="IPR000716">
    <property type="entry name" value="Thyroglobulin_1"/>
</dbReference>
<dbReference type="PROSITE" id="PS51162">
    <property type="entry name" value="THYROGLOBULIN_1_2"/>
    <property type="match status" value="1"/>
</dbReference>
<dbReference type="GeneID" id="110592661"/>
<keyword evidence="1" id="KW-1015">Disulfide bond</keyword>
<evidence type="ECO:0000256" key="2">
    <source>
        <dbReference type="PROSITE-ProRule" id="PRU00500"/>
    </source>
</evidence>
<dbReference type="SMART" id="SM00211">
    <property type="entry name" value="TY"/>
    <property type="match status" value="1"/>
</dbReference>
<proteinExistence type="predicted"/>
<dbReference type="FunFam" id="4.10.800.10:FF:000005">
    <property type="entry name" value="Putative insulin-like growth factor-binding protein 5"/>
    <property type="match status" value="1"/>
</dbReference>
<dbReference type="RefSeq" id="XP_044776012.1">
    <property type="nucleotide sequence ID" value="XM_044920077.1"/>
</dbReference>
<name>A0A8M1MQ81_NEOSC</name>
<dbReference type="SUPFAM" id="SSF57610">
    <property type="entry name" value="Thyroglobulin type-1 domain"/>
    <property type="match status" value="1"/>
</dbReference>
<evidence type="ECO:0000313" key="4">
    <source>
        <dbReference type="Proteomes" id="UP000248481"/>
    </source>
</evidence>
<dbReference type="Gene3D" id="4.10.800.10">
    <property type="entry name" value="Thyroglobulin type-1"/>
    <property type="match status" value="1"/>
</dbReference>
<dbReference type="PANTHER" id="PTHR11551:SF3">
    <property type="entry name" value="INSULIN-LIKE GROWTH FACTOR-BINDING PROTEIN 3"/>
    <property type="match status" value="1"/>
</dbReference>